<sequence length="40" mass="4552">MMVANTASASTDNKIQHSQQVSTNDKDIYRITRPIKWSSK</sequence>
<feature type="region of interest" description="Disordered" evidence="1">
    <location>
        <begin position="1"/>
        <end position="27"/>
    </location>
</feature>
<feature type="compositionally biased region" description="Polar residues" evidence="1">
    <location>
        <begin position="1"/>
        <end position="23"/>
    </location>
</feature>
<dbReference type="EMBL" id="LS398548">
    <property type="protein sequence ID" value="SPR14385.1"/>
    <property type="molecule type" value="Genomic_DNA"/>
</dbReference>
<name>A0A2U3RMC1_ORITS</name>
<reference evidence="3" key="1">
    <citation type="submission" date="2018-03" db="EMBL/GenBank/DDBJ databases">
        <authorList>
            <person name="Batty M. E."/>
            <person name="Batty M E."/>
        </authorList>
    </citation>
    <scope>NUCLEOTIDE SEQUENCE [LARGE SCALE GENOMIC DNA]</scope>
</reference>
<evidence type="ECO:0000256" key="1">
    <source>
        <dbReference type="SAM" id="MobiDB-lite"/>
    </source>
</evidence>
<dbReference type="AlphaFoldDB" id="A0A2U3RMC1"/>
<evidence type="ECO:0000313" key="2">
    <source>
        <dbReference type="EMBL" id="SPR14385.1"/>
    </source>
</evidence>
<dbReference type="Proteomes" id="UP000245243">
    <property type="component" value="Chromosome I"/>
</dbReference>
<organism evidence="2 3">
    <name type="scientific">Orientia tsutsugamushi</name>
    <name type="common">Rickettsia tsutsugamushi</name>
    <dbReference type="NCBI Taxonomy" id="784"/>
    <lineage>
        <taxon>Bacteria</taxon>
        <taxon>Pseudomonadati</taxon>
        <taxon>Pseudomonadota</taxon>
        <taxon>Alphaproteobacteria</taxon>
        <taxon>Rickettsiales</taxon>
        <taxon>Rickettsiaceae</taxon>
        <taxon>Rickettsieae</taxon>
        <taxon>Orientia</taxon>
    </lineage>
</organism>
<dbReference type="RefSeq" id="WP_269459333.1">
    <property type="nucleotide sequence ID" value="NZ_LS398548.1"/>
</dbReference>
<proteinExistence type="predicted"/>
<evidence type="ECO:0000313" key="3">
    <source>
        <dbReference type="Proteomes" id="UP000245243"/>
    </source>
</evidence>
<accession>A0A2U3RMC1</accession>
<protein>
    <submittedName>
        <fullName evidence="2">Uncharacterized protein</fullName>
    </submittedName>
</protein>
<gene>
    <name evidence="2" type="ORF">KARP_00248</name>
</gene>